<dbReference type="KEGG" id="oih:OB2594"/>
<reference evidence="2 3" key="1">
    <citation type="journal article" date="2001" name="FEMS Microbiol. Lett.">
        <title>Oceanobacillus iheyensis gen. nov., sp. nov., a deep-sea extremely halotolerant and alkaliphilic species isolated from a depth of 1050 m on the Iheya Ridge.</title>
        <authorList>
            <person name="Lu J."/>
            <person name="Nogi Y."/>
            <person name="Takami H."/>
        </authorList>
    </citation>
    <scope>NUCLEOTIDE SEQUENCE [LARGE SCALE GENOMIC DNA]</scope>
    <source>
        <strain evidence="3">DSM 14371 / CIP 107618 / JCM 11309 / KCTC 3954 / HTE831</strain>
    </source>
</reference>
<dbReference type="eggNOG" id="ENOG5033DX3">
    <property type="taxonomic scope" value="Bacteria"/>
</dbReference>
<evidence type="ECO:0000256" key="1">
    <source>
        <dbReference type="SAM" id="Phobius"/>
    </source>
</evidence>
<keyword evidence="1" id="KW-1133">Transmembrane helix</keyword>
<dbReference type="HOGENOM" id="CLU_2385354_0_0_9"/>
<proteinExistence type="predicted"/>
<feature type="transmembrane region" description="Helical" evidence="1">
    <location>
        <begin position="38"/>
        <end position="57"/>
    </location>
</feature>
<feature type="transmembrane region" description="Helical" evidence="1">
    <location>
        <begin position="63"/>
        <end position="85"/>
    </location>
</feature>
<evidence type="ECO:0008006" key="4">
    <source>
        <dbReference type="Google" id="ProtNLM"/>
    </source>
</evidence>
<name>Q8EN93_OCEIH</name>
<sequence length="97" mass="10029">MKDMVESVITIGAILTAVTAIASIFLVRMSSKKSHAGYYPNFLLAIVGLLLVLVSSVAPKVDIMGAGFGGLGIACLFASALGFIISSVMDSYKNAEA</sequence>
<organism evidence="2 3">
    <name type="scientific">Oceanobacillus iheyensis (strain DSM 14371 / CIP 107618 / JCM 11309 / KCTC 3954 / HTE831)</name>
    <dbReference type="NCBI Taxonomy" id="221109"/>
    <lineage>
        <taxon>Bacteria</taxon>
        <taxon>Bacillati</taxon>
        <taxon>Bacillota</taxon>
        <taxon>Bacilli</taxon>
        <taxon>Bacillales</taxon>
        <taxon>Bacillaceae</taxon>
        <taxon>Oceanobacillus</taxon>
    </lineage>
</organism>
<keyword evidence="3" id="KW-1185">Reference proteome</keyword>
<dbReference type="EMBL" id="BA000028">
    <property type="protein sequence ID" value="BAC14550.1"/>
    <property type="molecule type" value="Genomic_DNA"/>
</dbReference>
<dbReference type="Proteomes" id="UP000000822">
    <property type="component" value="Chromosome"/>
</dbReference>
<feature type="transmembrane region" description="Helical" evidence="1">
    <location>
        <begin position="6"/>
        <end position="26"/>
    </location>
</feature>
<reference evidence="2 3" key="2">
    <citation type="journal article" date="2002" name="Nucleic Acids Res.">
        <title>Genome sequence of Oceanobacillus iheyensis isolated from the Iheya Ridge and its unexpected adaptive capabilities to extreme environments.</title>
        <authorList>
            <person name="Takami H."/>
            <person name="Takaki Y."/>
            <person name="Uchiyama I."/>
        </authorList>
    </citation>
    <scope>NUCLEOTIDE SEQUENCE [LARGE SCALE GENOMIC DNA]</scope>
    <source>
        <strain evidence="3">DSM 14371 / CIP 107618 / JCM 11309 / KCTC 3954 / HTE831</strain>
    </source>
</reference>
<protein>
    <recommendedName>
        <fullName evidence="4">YesK-like protein</fullName>
    </recommendedName>
</protein>
<gene>
    <name evidence="2" type="ordered locus">OB2594</name>
</gene>
<keyword evidence="1" id="KW-0472">Membrane</keyword>
<evidence type="ECO:0000313" key="2">
    <source>
        <dbReference type="EMBL" id="BAC14550.1"/>
    </source>
</evidence>
<accession>Q8EN93</accession>
<keyword evidence="1" id="KW-0812">Transmembrane</keyword>
<evidence type="ECO:0000313" key="3">
    <source>
        <dbReference type="Proteomes" id="UP000000822"/>
    </source>
</evidence>
<dbReference type="AlphaFoldDB" id="Q8EN93"/>